<dbReference type="RefSeq" id="WP_099123950.1">
    <property type="nucleotide sequence ID" value="NZ_CAWNRH010000104.1"/>
</dbReference>
<protein>
    <submittedName>
        <fullName evidence="1">Uncharacterized protein</fullName>
    </submittedName>
</protein>
<keyword evidence="2" id="KW-1185">Reference proteome</keyword>
<reference evidence="1 2" key="1">
    <citation type="journal article" date="2017" name="Nat. Microbiol.">
        <title>Natural product diversity associated with the nematode symbionts Photorhabdus and Xenorhabdus.</title>
        <authorList>
            <person name="Tobias N.J."/>
            <person name="Wolff H."/>
            <person name="Djahanschiri B."/>
            <person name="Grundmann F."/>
            <person name="Kronenwerth M."/>
            <person name="Shi Y.M."/>
            <person name="Simonyi S."/>
            <person name="Grun P."/>
            <person name="Shapiro-Ilan D."/>
            <person name="Pidot S.J."/>
            <person name="Stinear T.P."/>
            <person name="Ebersberger I."/>
            <person name="Bode H.B."/>
        </authorList>
    </citation>
    <scope>NUCLEOTIDE SEQUENCE [LARGE SCALE GENOMIC DNA]</scope>
    <source>
        <strain evidence="1 2">DSM 17904</strain>
    </source>
</reference>
<sequence>MTPQETPDAKQLIERTNHTFLKIISQICLIMTLDESDESDRLEALRLAKHQNAEIEKWLLEENAG</sequence>
<dbReference type="Proteomes" id="UP000222366">
    <property type="component" value="Unassembled WGS sequence"/>
</dbReference>
<accession>A0A2D0KVS1</accession>
<evidence type="ECO:0000313" key="1">
    <source>
        <dbReference type="EMBL" id="PHM67546.1"/>
    </source>
</evidence>
<name>A0A2D0KVS1_9GAMM</name>
<dbReference type="EMBL" id="NJAJ01000003">
    <property type="protein sequence ID" value="PHM67546.1"/>
    <property type="molecule type" value="Genomic_DNA"/>
</dbReference>
<organism evidence="1 2">
    <name type="scientific">Xenorhabdus stockiae</name>
    <dbReference type="NCBI Taxonomy" id="351614"/>
    <lineage>
        <taxon>Bacteria</taxon>
        <taxon>Pseudomonadati</taxon>
        <taxon>Pseudomonadota</taxon>
        <taxon>Gammaproteobacteria</taxon>
        <taxon>Enterobacterales</taxon>
        <taxon>Morganellaceae</taxon>
        <taxon>Xenorhabdus</taxon>
    </lineage>
</organism>
<evidence type="ECO:0000313" key="2">
    <source>
        <dbReference type="Proteomes" id="UP000222366"/>
    </source>
</evidence>
<gene>
    <name evidence="1" type="ORF">Xsto_00429</name>
</gene>
<proteinExistence type="predicted"/>
<dbReference type="AlphaFoldDB" id="A0A2D0KVS1"/>
<comment type="caution">
    <text evidence="1">The sequence shown here is derived from an EMBL/GenBank/DDBJ whole genome shotgun (WGS) entry which is preliminary data.</text>
</comment>